<dbReference type="GO" id="GO:0016020">
    <property type="term" value="C:membrane"/>
    <property type="evidence" value="ECO:0007669"/>
    <property type="project" value="UniProtKB-SubCell"/>
</dbReference>
<comment type="similarity">
    <text evidence="18">Belongs to the cytochrome P450 family.</text>
</comment>
<dbReference type="GO" id="GO:0004497">
    <property type="term" value="F:monooxygenase activity"/>
    <property type="evidence" value="ECO:0007669"/>
    <property type="project" value="UniProtKB-KW"/>
</dbReference>
<evidence type="ECO:0000256" key="12">
    <source>
        <dbReference type="ARBA" id="ARBA00050930"/>
    </source>
</evidence>
<dbReference type="GO" id="GO:0020037">
    <property type="term" value="F:heme binding"/>
    <property type="evidence" value="ECO:0007669"/>
    <property type="project" value="InterPro"/>
</dbReference>
<evidence type="ECO:0000256" key="1">
    <source>
        <dbReference type="ARBA" id="ARBA00001971"/>
    </source>
</evidence>
<evidence type="ECO:0000256" key="16">
    <source>
        <dbReference type="ARBA" id="ARBA00067499"/>
    </source>
</evidence>
<evidence type="ECO:0000313" key="20">
    <source>
        <dbReference type="EMBL" id="KZV20219.1"/>
    </source>
</evidence>
<comment type="catalytic activity">
    <reaction evidence="12">
        <text>(2S)-sakuranetin + reduced [NADPH--hemoprotein reductase] + O2 = (2S)-7-methylcarthamidin + oxidized [NADPH--hemoprotein reductase] + H2O + H(+)</text>
        <dbReference type="Rhea" id="RHEA:73431"/>
        <dbReference type="Rhea" id="RHEA-COMP:11964"/>
        <dbReference type="Rhea" id="RHEA-COMP:11965"/>
        <dbReference type="ChEBI" id="CHEBI:15377"/>
        <dbReference type="ChEBI" id="CHEBI:15378"/>
        <dbReference type="ChEBI" id="CHEBI:15379"/>
        <dbReference type="ChEBI" id="CHEBI:28927"/>
        <dbReference type="ChEBI" id="CHEBI:57618"/>
        <dbReference type="ChEBI" id="CHEBI:58210"/>
        <dbReference type="ChEBI" id="CHEBI:192815"/>
    </reaction>
    <physiologicalReaction direction="left-to-right" evidence="12">
        <dbReference type="Rhea" id="RHEA:73432"/>
    </physiologicalReaction>
</comment>
<keyword evidence="10 19" id="KW-0472">Membrane</keyword>
<dbReference type="Gene3D" id="1.10.630.10">
    <property type="entry name" value="Cytochrome P450"/>
    <property type="match status" value="1"/>
</dbReference>
<feature type="binding site" description="axial binding residue" evidence="17">
    <location>
        <position position="459"/>
    </location>
    <ligand>
        <name>heme</name>
        <dbReference type="ChEBI" id="CHEBI:30413"/>
    </ligand>
    <ligandPart>
        <name>Fe</name>
        <dbReference type="ChEBI" id="CHEBI:18248"/>
    </ligandPart>
</feature>
<dbReference type="GO" id="GO:0005506">
    <property type="term" value="F:iron ion binding"/>
    <property type="evidence" value="ECO:0007669"/>
    <property type="project" value="InterPro"/>
</dbReference>
<dbReference type="GO" id="GO:0016705">
    <property type="term" value="F:oxidoreductase activity, acting on paired donors, with incorporation or reduction of molecular oxygen"/>
    <property type="evidence" value="ECO:0007669"/>
    <property type="project" value="InterPro"/>
</dbReference>
<dbReference type="OrthoDB" id="2789670at2759"/>
<dbReference type="Pfam" id="PF00067">
    <property type="entry name" value="p450"/>
    <property type="match status" value="1"/>
</dbReference>
<dbReference type="PROSITE" id="PS00086">
    <property type="entry name" value="CYTOCHROME_P450"/>
    <property type="match status" value="1"/>
</dbReference>
<evidence type="ECO:0000256" key="8">
    <source>
        <dbReference type="ARBA" id="ARBA00023004"/>
    </source>
</evidence>
<comment type="catalytic activity">
    <reaction evidence="15">
        <text>apigenin 4',7-dimethyl ether + reduced [NADPH--hemoprotein reductase] + O2 = ladanein + oxidized [NADPH--hemoprotein reductase] + H2O + H(+)</text>
        <dbReference type="Rhea" id="RHEA:73435"/>
        <dbReference type="Rhea" id="RHEA-COMP:11964"/>
        <dbReference type="Rhea" id="RHEA-COMP:11965"/>
        <dbReference type="ChEBI" id="CHEBI:2769"/>
        <dbReference type="ChEBI" id="CHEBI:15377"/>
        <dbReference type="ChEBI" id="CHEBI:15378"/>
        <dbReference type="ChEBI" id="CHEBI:15379"/>
        <dbReference type="ChEBI" id="CHEBI:57618"/>
        <dbReference type="ChEBI" id="CHEBI:58210"/>
        <dbReference type="ChEBI" id="CHEBI:192702"/>
    </reaction>
    <physiologicalReaction direction="left-to-right" evidence="15">
        <dbReference type="Rhea" id="RHEA:73436"/>
    </physiologicalReaction>
</comment>
<evidence type="ECO:0000256" key="5">
    <source>
        <dbReference type="ARBA" id="ARBA00022723"/>
    </source>
</evidence>
<evidence type="ECO:0000256" key="9">
    <source>
        <dbReference type="ARBA" id="ARBA00023033"/>
    </source>
</evidence>
<dbReference type="PRINTS" id="PR00385">
    <property type="entry name" value="P450"/>
</dbReference>
<comment type="catalytic activity">
    <reaction evidence="14">
        <text>(2S)-naringenin 4',7-dimethyl ether + reduced [NADPH--hemoprotein reductase] + O2 = (2S)-carthamidin-4',7-dimethyl ether + oxidized [NADPH--hemoprotein reductase] + H2O + H(+)</text>
        <dbReference type="Rhea" id="RHEA:73439"/>
        <dbReference type="Rhea" id="RHEA-COMP:11964"/>
        <dbReference type="Rhea" id="RHEA-COMP:11965"/>
        <dbReference type="ChEBI" id="CHEBI:15377"/>
        <dbReference type="ChEBI" id="CHEBI:15378"/>
        <dbReference type="ChEBI" id="CHEBI:15379"/>
        <dbReference type="ChEBI" id="CHEBI:57618"/>
        <dbReference type="ChEBI" id="CHEBI:58210"/>
        <dbReference type="ChEBI" id="CHEBI:192816"/>
        <dbReference type="ChEBI" id="CHEBI:192817"/>
    </reaction>
    <physiologicalReaction direction="left-to-right" evidence="14">
        <dbReference type="Rhea" id="RHEA:73440"/>
    </physiologicalReaction>
</comment>
<dbReference type="InterPro" id="IPR001128">
    <property type="entry name" value="Cyt_P450"/>
</dbReference>
<feature type="transmembrane region" description="Helical" evidence="19">
    <location>
        <begin position="6"/>
        <end position="29"/>
    </location>
</feature>
<keyword evidence="3 17" id="KW-0349">Heme</keyword>
<keyword evidence="9 18" id="KW-0503">Monooxygenase</keyword>
<keyword evidence="7 18" id="KW-0560">Oxidoreductase</keyword>
<dbReference type="AlphaFoldDB" id="A0A2Z7ALZ1"/>
<evidence type="ECO:0000256" key="19">
    <source>
        <dbReference type="SAM" id="Phobius"/>
    </source>
</evidence>
<dbReference type="FunFam" id="1.10.630.10:FF:000026">
    <property type="entry name" value="Cytochrome P450 82C4"/>
    <property type="match status" value="1"/>
</dbReference>
<dbReference type="InterPro" id="IPR036396">
    <property type="entry name" value="Cyt_P450_sf"/>
</dbReference>
<evidence type="ECO:0000256" key="10">
    <source>
        <dbReference type="ARBA" id="ARBA00023136"/>
    </source>
</evidence>
<evidence type="ECO:0000256" key="11">
    <source>
        <dbReference type="ARBA" id="ARBA00034479"/>
    </source>
</evidence>
<dbReference type="PANTHER" id="PTHR47947:SF26">
    <property type="entry name" value="CYTOCHROME P450"/>
    <property type="match status" value="1"/>
</dbReference>
<keyword evidence="5 17" id="KW-0479">Metal-binding</keyword>
<keyword evidence="21" id="KW-1185">Reference proteome</keyword>
<comment type="pathway">
    <text evidence="11">Flavonoid metabolism.</text>
</comment>
<dbReference type="PANTHER" id="PTHR47947">
    <property type="entry name" value="CYTOCHROME P450 82C3-RELATED"/>
    <property type="match status" value="1"/>
</dbReference>
<evidence type="ECO:0000256" key="4">
    <source>
        <dbReference type="ARBA" id="ARBA00022692"/>
    </source>
</evidence>
<protein>
    <recommendedName>
        <fullName evidence="16">Flavonoid-6-hydroxylase</fullName>
    </recommendedName>
</protein>
<proteinExistence type="inferred from homology"/>
<evidence type="ECO:0000256" key="3">
    <source>
        <dbReference type="ARBA" id="ARBA00022617"/>
    </source>
</evidence>
<evidence type="ECO:0000256" key="7">
    <source>
        <dbReference type="ARBA" id="ARBA00023002"/>
    </source>
</evidence>
<evidence type="ECO:0000256" key="14">
    <source>
        <dbReference type="ARBA" id="ARBA00052049"/>
    </source>
</evidence>
<evidence type="ECO:0000256" key="18">
    <source>
        <dbReference type="RuleBase" id="RU000461"/>
    </source>
</evidence>
<evidence type="ECO:0000256" key="17">
    <source>
        <dbReference type="PIRSR" id="PIRSR602401-1"/>
    </source>
</evidence>
<dbReference type="InterPro" id="IPR017972">
    <property type="entry name" value="Cyt_P450_CS"/>
</dbReference>
<dbReference type="SUPFAM" id="SSF48264">
    <property type="entry name" value="Cytochrome P450"/>
    <property type="match status" value="1"/>
</dbReference>
<reference evidence="20 21" key="1">
    <citation type="journal article" date="2015" name="Proc. Natl. Acad. Sci. U.S.A.">
        <title>The resurrection genome of Boea hygrometrica: A blueprint for survival of dehydration.</title>
        <authorList>
            <person name="Xiao L."/>
            <person name="Yang G."/>
            <person name="Zhang L."/>
            <person name="Yang X."/>
            <person name="Zhao S."/>
            <person name="Ji Z."/>
            <person name="Zhou Q."/>
            <person name="Hu M."/>
            <person name="Wang Y."/>
            <person name="Chen M."/>
            <person name="Xu Y."/>
            <person name="Jin H."/>
            <person name="Xiao X."/>
            <person name="Hu G."/>
            <person name="Bao F."/>
            <person name="Hu Y."/>
            <person name="Wan P."/>
            <person name="Li L."/>
            <person name="Deng X."/>
            <person name="Kuang T."/>
            <person name="Xiang C."/>
            <person name="Zhu J.K."/>
            <person name="Oliver M.J."/>
            <person name="He Y."/>
        </authorList>
    </citation>
    <scope>NUCLEOTIDE SEQUENCE [LARGE SCALE GENOMIC DNA]</scope>
    <source>
        <strain evidence="21">cv. XS01</strain>
    </source>
</reference>
<sequence length="520" mass="58896">MEWLLSPWLIATAMVSIAATFVLGSFHLLRRKAITTEKLPPEAAGGWPFIGHLAVISGPEPVYTTLSNMADKYGPIFTIRLGTRRALIVNTWEAAKECFRINDINFSNRPRTAGMGIMGYNYAMVGLTNYSPYWREMRKISVLNLLSNKKVAILRGVRELEVEALMKLLFDQCKSKEKEKVVVDMKKLFGDMTISLMVRTVAGDVEKKVDVGQKEKWRQLIREFFKMMTVFTVSDVLPYLKWFDLMFSGMHKAMKKTGKAFDAVMQLWLEEHKSRQADGNQEFDFMGEMLSIAGPVSQQFPLYDADTINKATCKTMMLGGTDTMTITLTWALCLLLNNLHAFKKAQDELDEHVGKCRQVKESDLENLVYIKAIIKETLRLQPPIPVIPREAIEDCTVSGYFIPARTRLFVNLWKIHRDPRVWSNPTEFQPERFLESHKEIDVLGQHFELLPFGGGRRVCPAISFSLQGTQLALASFLHGFDVSIASGESIDMTGSFGTTNPKATPLEVVIKPRLPTETYA</sequence>
<comment type="catalytic activity">
    <reaction evidence="13">
        <text>genkwanin + reduced [NADPH--hemoprotein reductase] + O2 = scutellarein 7-methyl ether + oxidized [NADPH--hemoprotein reductase] + H2O</text>
        <dbReference type="Rhea" id="RHEA:73427"/>
        <dbReference type="Rhea" id="RHEA-COMP:11964"/>
        <dbReference type="Rhea" id="RHEA-COMP:11965"/>
        <dbReference type="ChEBI" id="CHEBI:15377"/>
        <dbReference type="ChEBI" id="CHEBI:15379"/>
        <dbReference type="ChEBI" id="CHEBI:57618"/>
        <dbReference type="ChEBI" id="CHEBI:58210"/>
        <dbReference type="ChEBI" id="CHEBI:192700"/>
        <dbReference type="ChEBI" id="CHEBI:192701"/>
    </reaction>
    <physiologicalReaction direction="left-to-right" evidence="13">
        <dbReference type="Rhea" id="RHEA:73428"/>
    </physiologicalReaction>
</comment>
<evidence type="ECO:0000256" key="13">
    <source>
        <dbReference type="ARBA" id="ARBA00051691"/>
    </source>
</evidence>
<comment type="subcellular location">
    <subcellularLocation>
        <location evidence="2">Membrane</location>
        <topology evidence="2">Single-pass membrane protein</topology>
    </subcellularLocation>
</comment>
<keyword evidence="8 17" id="KW-0408">Iron</keyword>
<dbReference type="EMBL" id="KV016225">
    <property type="protein sequence ID" value="KZV20219.1"/>
    <property type="molecule type" value="Genomic_DNA"/>
</dbReference>
<dbReference type="Proteomes" id="UP000250235">
    <property type="component" value="Unassembled WGS sequence"/>
</dbReference>
<dbReference type="InterPro" id="IPR050651">
    <property type="entry name" value="Plant_Cytochrome_P450_Monoox"/>
</dbReference>
<evidence type="ECO:0000256" key="2">
    <source>
        <dbReference type="ARBA" id="ARBA00004167"/>
    </source>
</evidence>
<name>A0A2Z7ALZ1_9LAMI</name>
<evidence type="ECO:0000313" key="21">
    <source>
        <dbReference type="Proteomes" id="UP000250235"/>
    </source>
</evidence>
<organism evidence="20 21">
    <name type="scientific">Dorcoceras hygrometricum</name>
    <dbReference type="NCBI Taxonomy" id="472368"/>
    <lineage>
        <taxon>Eukaryota</taxon>
        <taxon>Viridiplantae</taxon>
        <taxon>Streptophyta</taxon>
        <taxon>Embryophyta</taxon>
        <taxon>Tracheophyta</taxon>
        <taxon>Spermatophyta</taxon>
        <taxon>Magnoliopsida</taxon>
        <taxon>eudicotyledons</taxon>
        <taxon>Gunneridae</taxon>
        <taxon>Pentapetalae</taxon>
        <taxon>asterids</taxon>
        <taxon>lamiids</taxon>
        <taxon>Lamiales</taxon>
        <taxon>Gesneriaceae</taxon>
        <taxon>Didymocarpoideae</taxon>
        <taxon>Trichosporeae</taxon>
        <taxon>Loxocarpinae</taxon>
        <taxon>Dorcoceras</taxon>
    </lineage>
</organism>
<evidence type="ECO:0000256" key="15">
    <source>
        <dbReference type="ARBA" id="ARBA00052216"/>
    </source>
</evidence>
<keyword evidence="6 19" id="KW-1133">Transmembrane helix</keyword>
<comment type="cofactor">
    <cofactor evidence="1 17">
        <name>heme</name>
        <dbReference type="ChEBI" id="CHEBI:30413"/>
    </cofactor>
</comment>
<accession>A0A2Z7ALZ1</accession>
<dbReference type="InterPro" id="IPR002401">
    <property type="entry name" value="Cyt_P450_E_grp-I"/>
</dbReference>
<dbReference type="PRINTS" id="PR00463">
    <property type="entry name" value="EP450I"/>
</dbReference>
<keyword evidence="4 19" id="KW-0812">Transmembrane</keyword>
<evidence type="ECO:0000256" key="6">
    <source>
        <dbReference type="ARBA" id="ARBA00022989"/>
    </source>
</evidence>
<gene>
    <name evidence="20" type="ORF">F511_01076</name>
</gene>